<organism evidence="1 2">
    <name type="scientific">Mycena alexandri</name>
    <dbReference type="NCBI Taxonomy" id="1745969"/>
    <lineage>
        <taxon>Eukaryota</taxon>
        <taxon>Fungi</taxon>
        <taxon>Dikarya</taxon>
        <taxon>Basidiomycota</taxon>
        <taxon>Agaricomycotina</taxon>
        <taxon>Agaricomycetes</taxon>
        <taxon>Agaricomycetidae</taxon>
        <taxon>Agaricales</taxon>
        <taxon>Marasmiineae</taxon>
        <taxon>Mycenaceae</taxon>
        <taxon>Mycena</taxon>
    </lineage>
</organism>
<dbReference type="AlphaFoldDB" id="A0AAD6SY58"/>
<sequence>MDQSRSLRFRLTFVRHNGVLRLLGDSQLLSTHGDCGIFQHKWYTATSCRLGILGGPAREQSPTSYRTASALHLGRFRFTPVLRHKADSTRLVRTSGIHLTPSDTVNEVNCISKLLPIPVQARLRLLSVRSNIHMLAIPDYFFSTGVHWTLLLANYSRREYFLHTFFPRRGTRAVSQSTTPHSDYYLRRLEHLERGTTPNRKLNVILVQVPLGRGLELGGYRGDHFTSITRPGHGRNDRHPRIPAQQGERTAGWILCYRVPLRQAYRQISGPVDGIHSFLHRRGLDISQIDGDWVLTAARGTDVRGTSRRHRPAQQLNAHGGLYGTRRTSHERVMRVPGRITPDQRKNRKRAWEDLKIGKKKACSHSGDRLFALLTAKKTQGRRVYIIADPVIRGSGGFSEGFEDNEGCFFVNEEVQIVAVPWQKQAWIFLIGASDVLLLRKNNPIRTERLERQ</sequence>
<reference evidence="1" key="1">
    <citation type="submission" date="2023-03" db="EMBL/GenBank/DDBJ databases">
        <title>Massive genome expansion in bonnet fungi (Mycena s.s.) driven by repeated elements and novel gene families across ecological guilds.</title>
        <authorList>
            <consortium name="Lawrence Berkeley National Laboratory"/>
            <person name="Harder C.B."/>
            <person name="Miyauchi S."/>
            <person name="Viragh M."/>
            <person name="Kuo A."/>
            <person name="Thoen E."/>
            <person name="Andreopoulos B."/>
            <person name="Lu D."/>
            <person name="Skrede I."/>
            <person name="Drula E."/>
            <person name="Henrissat B."/>
            <person name="Morin E."/>
            <person name="Kohler A."/>
            <person name="Barry K."/>
            <person name="LaButti K."/>
            <person name="Morin E."/>
            <person name="Salamov A."/>
            <person name="Lipzen A."/>
            <person name="Mereny Z."/>
            <person name="Hegedus B."/>
            <person name="Baldrian P."/>
            <person name="Stursova M."/>
            <person name="Weitz H."/>
            <person name="Taylor A."/>
            <person name="Grigoriev I.V."/>
            <person name="Nagy L.G."/>
            <person name="Martin F."/>
            <person name="Kauserud H."/>
        </authorList>
    </citation>
    <scope>NUCLEOTIDE SEQUENCE</scope>
    <source>
        <strain evidence="1">CBHHK200</strain>
    </source>
</reference>
<dbReference type="Proteomes" id="UP001218188">
    <property type="component" value="Unassembled WGS sequence"/>
</dbReference>
<keyword evidence="2" id="KW-1185">Reference proteome</keyword>
<evidence type="ECO:0000313" key="1">
    <source>
        <dbReference type="EMBL" id="KAJ7035216.1"/>
    </source>
</evidence>
<dbReference type="EMBL" id="JARJCM010000052">
    <property type="protein sequence ID" value="KAJ7035216.1"/>
    <property type="molecule type" value="Genomic_DNA"/>
</dbReference>
<comment type="caution">
    <text evidence="1">The sequence shown here is derived from an EMBL/GenBank/DDBJ whole genome shotgun (WGS) entry which is preliminary data.</text>
</comment>
<accession>A0AAD6SY58</accession>
<proteinExistence type="predicted"/>
<gene>
    <name evidence="1" type="ORF">C8F04DRAFT_1182623</name>
</gene>
<protein>
    <submittedName>
        <fullName evidence="1">Uncharacterized protein</fullName>
    </submittedName>
</protein>
<evidence type="ECO:0000313" key="2">
    <source>
        <dbReference type="Proteomes" id="UP001218188"/>
    </source>
</evidence>
<name>A0AAD6SY58_9AGAR</name>